<feature type="transmembrane region" description="Helical" evidence="2">
    <location>
        <begin position="12"/>
        <end position="34"/>
    </location>
</feature>
<dbReference type="Proteomes" id="UP000054270">
    <property type="component" value="Unassembled WGS sequence"/>
</dbReference>
<protein>
    <recommendedName>
        <fullName evidence="5">Transmembrane protein</fullName>
    </recommendedName>
</protein>
<evidence type="ECO:0000313" key="3">
    <source>
        <dbReference type="EMBL" id="KJA14848.1"/>
    </source>
</evidence>
<feature type="region of interest" description="Disordered" evidence="1">
    <location>
        <begin position="516"/>
        <end position="550"/>
    </location>
</feature>
<feature type="transmembrane region" description="Helical" evidence="2">
    <location>
        <begin position="46"/>
        <end position="63"/>
    </location>
</feature>
<keyword evidence="2" id="KW-0472">Membrane</keyword>
<gene>
    <name evidence="3" type="ORF">HYPSUDRAFT_149847</name>
</gene>
<accession>A0A0D2LVH0</accession>
<keyword evidence="2" id="KW-1133">Transmembrane helix</keyword>
<evidence type="ECO:0000256" key="2">
    <source>
        <dbReference type="SAM" id="Phobius"/>
    </source>
</evidence>
<feature type="non-terminal residue" evidence="3">
    <location>
        <position position="1"/>
    </location>
</feature>
<evidence type="ECO:0000256" key="1">
    <source>
        <dbReference type="SAM" id="MobiDB-lite"/>
    </source>
</evidence>
<reference evidence="4" key="1">
    <citation type="submission" date="2014-04" db="EMBL/GenBank/DDBJ databases">
        <title>Evolutionary Origins and Diversification of the Mycorrhizal Mutualists.</title>
        <authorList>
            <consortium name="DOE Joint Genome Institute"/>
            <consortium name="Mycorrhizal Genomics Consortium"/>
            <person name="Kohler A."/>
            <person name="Kuo A."/>
            <person name="Nagy L.G."/>
            <person name="Floudas D."/>
            <person name="Copeland A."/>
            <person name="Barry K.W."/>
            <person name="Cichocki N."/>
            <person name="Veneault-Fourrey C."/>
            <person name="LaButti K."/>
            <person name="Lindquist E.A."/>
            <person name="Lipzen A."/>
            <person name="Lundell T."/>
            <person name="Morin E."/>
            <person name="Murat C."/>
            <person name="Riley R."/>
            <person name="Ohm R."/>
            <person name="Sun H."/>
            <person name="Tunlid A."/>
            <person name="Henrissat B."/>
            <person name="Grigoriev I.V."/>
            <person name="Hibbett D.S."/>
            <person name="Martin F."/>
        </authorList>
    </citation>
    <scope>NUCLEOTIDE SEQUENCE [LARGE SCALE GENOMIC DNA]</scope>
    <source>
        <strain evidence="4">FD-334 SS-4</strain>
    </source>
</reference>
<name>A0A0D2LVH0_HYPSF</name>
<dbReference type="OMA" id="GRAYNGI"/>
<feature type="transmembrane region" description="Helical" evidence="2">
    <location>
        <begin position="390"/>
        <end position="410"/>
    </location>
</feature>
<proteinExistence type="predicted"/>
<keyword evidence="2" id="KW-0812">Transmembrane</keyword>
<dbReference type="EMBL" id="KN817663">
    <property type="protein sequence ID" value="KJA14848.1"/>
    <property type="molecule type" value="Genomic_DNA"/>
</dbReference>
<evidence type="ECO:0000313" key="4">
    <source>
        <dbReference type="Proteomes" id="UP000054270"/>
    </source>
</evidence>
<evidence type="ECO:0008006" key="5">
    <source>
        <dbReference type="Google" id="ProtNLM"/>
    </source>
</evidence>
<sequence>RSYTPLPLRPYLWIPLIVFLVAAAIALEVALHFSDKRQGWKSGANALSSVALHYAYIVALWAWTDMEIMKMQVTLCRCSGFVDGASLPMLPTASSSFARETNAEIFWFLLMVAFLAGAGYAGASITFDLPPPPFINVPYTVAPFQLPTSLTTNGTASVNTTAVKTSTGCQSASVQMTQLPQNAWQNQVTMNGCSFSFGVTNISEIQFGVDIPQCTASTPEEFSPVVFWFFSYVPTVIASATFCSPSFTLWEVEVGVNTNFGNVTSITETRPFTSASNFSSASTNVTGAPLNGRAYNGIAFNLTNPDQFVLARQNATRLQLPASVYQAALQTPQGAAGNFGNVSYSALVDQVYGTYLALVAKEVYFLPDNEPITIQVRTFQERVLLSHPSVHLLTIGFLILAFFGTLVHIVHRADRRYLRLTHLPGTIASAVSLGAQTGVGDVLAGRHAEEDLRSALADKRFRMNPDTMRIIMDTEEEYEVPDADGGSQQGPVRRMSVIGMLQGRRMSRRFSVGHKLPTISAGTPMSPQSPHTHRVPTTPPKSPHSSPDAA</sequence>
<dbReference type="STRING" id="945553.A0A0D2LVH0"/>
<dbReference type="OrthoDB" id="3248909at2759"/>
<feature type="transmembrane region" description="Helical" evidence="2">
    <location>
        <begin position="105"/>
        <end position="127"/>
    </location>
</feature>
<dbReference type="AlphaFoldDB" id="A0A0D2LVH0"/>
<feature type="compositionally biased region" description="Polar residues" evidence="1">
    <location>
        <begin position="520"/>
        <end position="530"/>
    </location>
</feature>
<organism evidence="3 4">
    <name type="scientific">Hypholoma sublateritium (strain FD-334 SS-4)</name>
    <dbReference type="NCBI Taxonomy" id="945553"/>
    <lineage>
        <taxon>Eukaryota</taxon>
        <taxon>Fungi</taxon>
        <taxon>Dikarya</taxon>
        <taxon>Basidiomycota</taxon>
        <taxon>Agaricomycotina</taxon>
        <taxon>Agaricomycetes</taxon>
        <taxon>Agaricomycetidae</taxon>
        <taxon>Agaricales</taxon>
        <taxon>Agaricineae</taxon>
        <taxon>Strophariaceae</taxon>
        <taxon>Hypholoma</taxon>
    </lineage>
</organism>
<keyword evidence="4" id="KW-1185">Reference proteome</keyword>